<evidence type="ECO:0000313" key="2">
    <source>
        <dbReference type="EMBL" id="NOV53172.1"/>
    </source>
</evidence>
<sequence length="157" mass="17179">MDLRRWCLLLLVSLVMLTNAANARKVRSSETQNGAFNVVTPWQFLSSANIYLNKTNISLPMQCIKAQTIARNRTTETLFHIVSYKIALSGAWGRLNASYKPYNKTGGQPAPHSFLLTPALILQQSTHSPSAITVTALLSTNGNRGPDQVLSTSANYG</sequence>
<name>A0A6M2E416_9ACAR</name>
<feature type="chain" id="PRO_5026795832" evidence="1">
    <location>
        <begin position="24"/>
        <end position="157"/>
    </location>
</feature>
<protein>
    <submittedName>
        <fullName evidence="2">Putative lipocalin</fullName>
    </submittedName>
</protein>
<accession>A0A6M2E416</accession>
<proteinExistence type="predicted"/>
<dbReference type="AlphaFoldDB" id="A0A6M2E416"/>
<evidence type="ECO:0000256" key="1">
    <source>
        <dbReference type="SAM" id="SignalP"/>
    </source>
</evidence>
<feature type="signal peptide" evidence="1">
    <location>
        <begin position="1"/>
        <end position="23"/>
    </location>
</feature>
<dbReference type="EMBL" id="GIDH01001229">
    <property type="protein sequence ID" value="NOV53172.1"/>
    <property type="molecule type" value="Transcribed_RNA"/>
</dbReference>
<organism evidence="2">
    <name type="scientific">Amblyomma tuberculatum</name>
    <dbReference type="NCBI Taxonomy" id="48802"/>
    <lineage>
        <taxon>Eukaryota</taxon>
        <taxon>Metazoa</taxon>
        <taxon>Ecdysozoa</taxon>
        <taxon>Arthropoda</taxon>
        <taxon>Chelicerata</taxon>
        <taxon>Arachnida</taxon>
        <taxon>Acari</taxon>
        <taxon>Parasitiformes</taxon>
        <taxon>Ixodida</taxon>
        <taxon>Ixodoidea</taxon>
        <taxon>Ixodidae</taxon>
        <taxon>Amblyomminae</taxon>
        <taxon>Amblyomma</taxon>
    </lineage>
</organism>
<reference evidence="2" key="1">
    <citation type="submission" date="2019-12" db="EMBL/GenBank/DDBJ databases">
        <title>The sialotranscriptome of the gopher-tortoise tick, Amblyomma tuberculatum.</title>
        <authorList>
            <person name="Karim S."/>
            <person name="Andersen J."/>
            <person name="Kumar D."/>
            <person name="Adamson S."/>
            <person name="Ennen J."/>
            <person name="Qualis C.P."/>
            <person name="Ribeiro J.M.C."/>
        </authorList>
    </citation>
    <scope>NUCLEOTIDE SEQUENCE</scope>
    <source>
        <strain evidence="2">Removed</strain>
        <tissue evidence="2">Salivary glands</tissue>
    </source>
</reference>
<keyword evidence="1" id="KW-0732">Signal</keyword>